<feature type="domain" description="DUF7583" evidence="2">
    <location>
        <begin position="334"/>
        <end position="429"/>
    </location>
</feature>
<reference evidence="6" key="2">
    <citation type="submission" date="2014-09" db="EMBL/GenBank/DDBJ databases">
        <authorList>
            <person name="Martin A.A."/>
        </authorList>
    </citation>
    <scope>NUCLEOTIDE SEQUENCE</scope>
    <source>
        <strain evidence="6">ED321</strain>
    </source>
</reference>
<evidence type="ECO:0000256" key="1">
    <source>
        <dbReference type="SAM" id="SignalP"/>
    </source>
</evidence>
<keyword evidence="1" id="KW-0732">Signal</keyword>
<accession>A0A090L0T5</accession>
<dbReference type="CTD" id="36374064"/>
<dbReference type="Pfam" id="PF24490">
    <property type="entry name" value="DUF7585"/>
    <property type="match status" value="1"/>
</dbReference>
<evidence type="ECO:0000313" key="6">
    <source>
        <dbReference type="Proteomes" id="UP000035682"/>
    </source>
</evidence>
<feature type="signal peptide" evidence="1">
    <location>
        <begin position="1"/>
        <end position="23"/>
    </location>
</feature>
<keyword evidence="6" id="KW-1185">Reference proteome</keyword>
<name>A0A090L0T5_STRRB</name>
<evidence type="ECO:0000259" key="4">
    <source>
        <dbReference type="Pfam" id="PF24490"/>
    </source>
</evidence>
<reference evidence="5" key="1">
    <citation type="submission" date="2014-09" db="EMBL/GenBank/DDBJ databases">
        <authorList>
            <person name="Aslett A.Martin."/>
        </authorList>
    </citation>
    <scope>NUCLEOTIDE SEQUENCE</scope>
    <source>
        <strain evidence="5">ED321 Heterogonic</strain>
    </source>
</reference>
<dbReference type="GeneID" id="36374064"/>
<dbReference type="Pfam" id="PF24486">
    <property type="entry name" value="DUF7583"/>
    <property type="match status" value="1"/>
</dbReference>
<evidence type="ECO:0000259" key="2">
    <source>
        <dbReference type="Pfam" id="PF24486"/>
    </source>
</evidence>
<proteinExistence type="predicted"/>
<dbReference type="InterPro" id="IPR056006">
    <property type="entry name" value="DUF7584"/>
</dbReference>
<organism evidence="5">
    <name type="scientific">Strongyloides ratti</name>
    <name type="common">Parasitic roundworm</name>
    <dbReference type="NCBI Taxonomy" id="34506"/>
    <lineage>
        <taxon>Eukaryota</taxon>
        <taxon>Metazoa</taxon>
        <taxon>Ecdysozoa</taxon>
        <taxon>Nematoda</taxon>
        <taxon>Chromadorea</taxon>
        <taxon>Rhabditida</taxon>
        <taxon>Tylenchina</taxon>
        <taxon>Panagrolaimomorpha</taxon>
        <taxon>Strongyloidoidea</taxon>
        <taxon>Strongyloididae</taxon>
        <taxon>Strongyloides</taxon>
    </lineage>
</organism>
<evidence type="ECO:0000313" key="5">
    <source>
        <dbReference type="EMBL" id="CEF61697.1"/>
    </source>
</evidence>
<evidence type="ECO:0000313" key="7">
    <source>
        <dbReference type="WBParaSite" id="SRAE_0000080800.1"/>
    </source>
</evidence>
<sequence>MFLVLHHFTITWLLLQIITYCKGTIPSALFPSVSKNINESTFPVAMKIKSTSDLILVKCPDKYYKHSNIKDSFNMDGLLEFSKLTFRTNSKIFAWTPSVYNNINRDNIVTCGIAGIINFNNKSINYDWKMKYNWQSKPKSFEIAKREKISKTLPSSNKCGDDPSNVVKFTRDKQGNLKRVSINNGELKEEDEIPHANKLYYYFDVPDDNSILEYVPPCQIVRAVNDKPEIKINGQEHPVSPNNNKIYVVKRETMTEVFNIKLELLSPDTPDFYKGEKILMKEMRYAESSIADIPNTDEMIMDSFTLHQFKILKFSYNYPTIENDNVVEKIYYFGPMKDDYNFPNQDILYLANETSIQPNCTINGITYGYFDSLTYENKTIKLNDFNNNEKDNFKRSGDYIILKNNKTNMISLMCRYITPTGTVTLTQTF</sequence>
<evidence type="ECO:0000313" key="8">
    <source>
        <dbReference type="WormBase" id="SRAE_0000080800"/>
    </source>
</evidence>
<dbReference type="AlphaFoldDB" id="A0A090L0T5"/>
<dbReference type="Pfam" id="PF24488">
    <property type="entry name" value="DUF7584"/>
    <property type="match status" value="1"/>
</dbReference>
<dbReference type="WBParaSite" id="SRAE_0000080800.1">
    <property type="protein sequence ID" value="SRAE_0000080800.1"/>
    <property type="gene ID" value="WBGene00256568"/>
</dbReference>
<gene>
    <name evidence="5 7 8" type="ORF">SRAE_0000080800</name>
</gene>
<dbReference type="Proteomes" id="UP000035682">
    <property type="component" value="Unplaced"/>
</dbReference>
<reference evidence="7" key="3">
    <citation type="submission" date="2020-12" db="UniProtKB">
        <authorList>
            <consortium name="WormBaseParasite"/>
        </authorList>
    </citation>
    <scope>IDENTIFICATION</scope>
</reference>
<dbReference type="EMBL" id="LN609477">
    <property type="protein sequence ID" value="CEF61697.1"/>
    <property type="molecule type" value="Genomic_DNA"/>
</dbReference>
<dbReference type="InterPro" id="IPR056007">
    <property type="entry name" value="DUF7585"/>
</dbReference>
<protein>
    <submittedName>
        <fullName evidence="5 7">Uncharacterized protein</fullName>
    </submittedName>
</protein>
<evidence type="ECO:0000259" key="3">
    <source>
        <dbReference type="Pfam" id="PF24488"/>
    </source>
</evidence>
<dbReference type="RefSeq" id="XP_024500904.1">
    <property type="nucleotide sequence ID" value="XM_024646758.1"/>
</dbReference>
<dbReference type="WormBase" id="SRAE_0000080800">
    <property type="protein sequence ID" value="SRP08694"/>
    <property type="gene ID" value="WBGene00256568"/>
</dbReference>
<feature type="domain" description="DUF7585" evidence="4">
    <location>
        <begin position="29"/>
        <end position="224"/>
    </location>
</feature>
<feature type="non-terminal residue" evidence="5">
    <location>
        <position position="429"/>
    </location>
</feature>
<feature type="domain" description="DUF7584" evidence="3">
    <location>
        <begin position="227"/>
        <end position="333"/>
    </location>
</feature>
<dbReference type="InterPro" id="IPR056005">
    <property type="entry name" value="DUF7583"/>
</dbReference>
<feature type="chain" id="PRO_5015030355" evidence="1">
    <location>
        <begin position="24"/>
        <end position="429"/>
    </location>
</feature>